<dbReference type="EMBL" id="SRLO01000528">
    <property type="protein sequence ID" value="TNN53067.1"/>
    <property type="molecule type" value="Genomic_DNA"/>
</dbReference>
<evidence type="ECO:0000313" key="2">
    <source>
        <dbReference type="EMBL" id="TNN53067.1"/>
    </source>
</evidence>
<feature type="compositionally biased region" description="Polar residues" evidence="1">
    <location>
        <begin position="18"/>
        <end position="34"/>
    </location>
</feature>
<gene>
    <name evidence="2" type="ORF">EYF80_036760</name>
</gene>
<evidence type="ECO:0000256" key="1">
    <source>
        <dbReference type="SAM" id="MobiDB-lite"/>
    </source>
</evidence>
<name>A0A4Z2GHN4_9TELE</name>
<feature type="region of interest" description="Disordered" evidence="1">
    <location>
        <begin position="1"/>
        <end position="87"/>
    </location>
</feature>
<comment type="caution">
    <text evidence="2">The sequence shown here is derived from an EMBL/GenBank/DDBJ whole genome shotgun (WGS) entry which is preliminary data.</text>
</comment>
<keyword evidence="3" id="KW-1185">Reference proteome</keyword>
<feature type="compositionally biased region" description="Polar residues" evidence="1">
    <location>
        <begin position="72"/>
        <end position="87"/>
    </location>
</feature>
<proteinExistence type="predicted"/>
<protein>
    <submittedName>
        <fullName evidence="2">Uncharacterized protein</fullName>
    </submittedName>
</protein>
<accession>A0A4Z2GHN4</accession>
<feature type="compositionally biased region" description="Basic residues" evidence="1">
    <location>
        <begin position="1"/>
        <end position="10"/>
    </location>
</feature>
<dbReference type="AlphaFoldDB" id="A0A4Z2GHN4"/>
<dbReference type="Proteomes" id="UP000314294">
    <property type="component" value="Unassembled WGS sequence"/>
</dbReference>
<reference evidence="2 3" key="1">
    <citation type="submission" date="2019-03" db="EMBL/GenBank/DDBJ databases">
        <title>First draft genome of Liparis tanakae, snailfish: a comprehensive survey of snailfish specific genes.</title>
        <authorList>
            <person name="Kim W."/>
            <person name="Song I."/>
            <person name="Jeong J.-H."/>
            <person name="Kim D."/>
            <person name="Kim S."/>
            <person name="Ryu S."/>
            <person name="Song J.Y."/>
            <person name="Lee S.K."/>
        </authorList>
    </citation>
    <scope>NUCLEOTIDE SEQUENCE [LARGE SCALE GENOMIC DNA]</scope>
    <source>
        <tissue evidence="2">Muscle</tissue>
    </source>
</reference>
<organism evidence="2 3">
    <name type="scientific">Liparis tanakae</name>
    <name type="common">Tanaka's snailfish</name>
    <dbReference type="NCBI Taxonomy" id="230148"/>
    <lineage>
        <taxon>Eukaryota</taxon>
        <taxon>Metazoa</taxon>
        <taxon>Chordata</taxon>
        <taxon>Craniata</taxon>
        <taxon>Vertebrata</taxon>
        <taxon>Euteleostomi</taxon>
        <taxon>Actinopterygii</taxon>
        <taxon>Neopterygii</taxon>
        <taxon>Teleostei</taxon>
        <taxon>Neoteleostei</taxon>
        <taxon>Acanthomorphata</taxon>
        <taxon>Eupercaria</taxon>
        <taxon>Perciformes</taxon>
        <taxon>Cottioidei</taxon>
        <taxon>Cottales</taxon>
        <taxon>Liparidae</taxon>
        <taxon>Liparis</taxon>
    </lineage>
</organism>
<evidence type="ECO:0000313" key="3">
    <source>
        <dbReference type="Proteomes" id="UP000314294"/>
    </source>
</evidence>
<sequence length="87" mass="9815">METLCWRRRSQPPVFPRKSQSFLCSRQTGQQRLLSTRRQRACSRGQSGWLHMGPSSVQRHGHAEAPGANCSPMANTKPLSSMQPLPR</sequence>